<evidence type="ECO:0000313" key="8">
    <source>
        <dbReference type="Proteomes" id="UP000094565"/>
    </source>
</evidence>
<evidence type="ECO:0000256" key="2">
    <source>
        <dbReference type="ARBA" id="ARBA00022692"/>
    </source>
</evidence>
<dbReference type="EMBL" id="CP014586">
    <property type="protein sequence ID" value="ANZ76837.1"/>
    <property type="molecule type" value="Genomic_DNA"/>
</dbReference>
<keyword evidence="8" id="KW-1185">Reference proteome</keyword>
<dbReference type="PANTHER" id="PTHR10783">
    <property type="entry name" value="XENOTROPIC AND POLYTROPIC RETROVIRUS RECEPTOR 1-RELATED"/>
    <property type="match status" value="1"/>
</dbReference>
<dbReference type="Proteomes" id="UP000094565">
    <property type="component" value="Chromosome 3"/>
</dbReference>
<feature type="transmembrane region" description="Helical" evidence="5">
    <location>
        <begin position="20"/>
        <end position="40"/>
    </location>
</feature>
<name>A0A1B2JFM1_PICPA</name>
<dbReference type="Pfam" id="PF03124">
    <property type="entry name" value="EXS"/>
    <property type="match status" value="1"/>
</dbReference>
<dbReference type="AlphaFoldDB" id="A0A1B2JFM1"/>
<sequence length="388" mass="45566">MSTLKKNVGKEAEQLSIFDIYLCLPYRIIALLNMGLWLWYACVRVCLSHNIDIFQVLKLQVSEQDLLRIQAGALDFTSSIAALSFCSIAGCIFFNIQGYQWKAIEFIPLIVILYIIFRLLYGTSPNKRRLTQTLRRILVGNIDMDLRNNDILLTDTLTSYSKVMLDFIVYLLSLRRGSVLPNIELQTVSINRDINMVLEMAIISYPILIRFNQCLSEYHFSGNRNKLHLYNSIKYCTGLLPLLISIYLRSSSHNKFQTIITDLWYLSLFIHSIFGLIWDISVDWNFQMFSTILSGQSELLRTKLMFNVKLYYYLAIIIDTCLRFVWLGRFNGYLDQLLFQRESGYFLLQCLEIFRRWVWLFIKVETEFLKTMNADVENTYEMGDIKYT</sequence>
<comment type="subcellular location">
    <subcellularLocation>
        <location evidence="1">Membrane</location>
        <topology evidence="1">Multi-pass membrane protein</topology>
    </subcellularLocation>
</comment>
<dbReference type="InterPro" id="IPR004342">
    <property type="entry name" value="EXS_C"/>
</dbReference>
<evidence type="ECO:0000256" key="4">
    <source>
        <dbReference type="ARBA" id="ARBA00023136"/>
    </source>
</evidence>
<reference evidence="7 8" key="1">
    <citation type="submission" date="2016-02" db="EMBL/GenBank/DDBJ databases">
        <title>Comparative genomic and transcriptomic foundation for Pichia pastoris.</title>
        <authorList>
            <person name="Love K.R."/>
            <person name="Shah K.A."/>
            <person name="Whittaker C.A."/>
            <person name="Wu J."/>
            <person name="Bartlett M.C."/>
            <person name="Ma D."/>
            <person name="Leeson R.L."/>
            <person name="Priest M."/>
            <person name="Young S.K."/>
            <person name="Love J.C."/>
        </authorList>
    </citation>
    <scope>NUCLEOTIDE SEQUENCE [LARGE SCALE GENOMIC DNA]</scope>
    <source>
        <strain evidence="7 8">ATCC 28485</strain>
    </source>
</reference>
<feature type="transmembrane region" description="Helical" evidence="5">
    <location>
        <begin position="76"/>
        <end position="96"/>
    </location>
</feature>
<feature type="transmembrane region" description="Helical" evidence="5">
    <location>
        <begin position="262"/>
        <end position="280"/>
    </location>
</feature>
<keyword evidence="2 5" id="KW-0812">Transmembrane</keyword>
<protein>
    <submittedName>
        <fullName evidence="7">BA75_03393T0</fullName>
    </submittedName>
</protein>
<evidence type="ECO:0000256" key="5">
    <source>
        <dbReference type="SAM" id="Phobius"/>
    </source>
</evidence>
<gene>
    <name evidence="7" type="primary">ERD1</name>
    <name evidence="7" type="ORF">ATY40_BA7503393</name>
</gene>
<evidence type="ECO:0000259" key="6">
    <source>
        <dbReference type="PROSITE" id="PS51380"/>
    </source>
</evidence>
<organism evidence="7 8">
    <name type="scientific">Komagataella pastoris</name>
    <name type="common">Yeast</name>
    <name type="synonym">Pichia pastoris</name>
    <dbReference type="NCBI Taxonomy" id="4922"/>
    <lineage>
        <taxon>Eukaryota</taxon>
        <taxon>Fungi</taxon>
        <taxon>Dikarya</taxon>
        <taxon>Ascomycota</taxon>
        <taxon>Saccharomycotina</taxon>
        <taxon>Pichiomycetes</taxon>
        <taxon>Pichiales</taxon>
        <taxon>Pichiaceae</taxon>
        <taxon>Komagataella</taxon>
    </lineage>
</organism>
<feature type="transmembrane region" description="Helical" evidence="5">
    <location>
        <begin position="103"/>
        <end position="121"/>
    </location>
</feature>
<dbReference type="PROSITE" id="PS51380">
    <property type="entry name" value="EXS"/>
    <property type="match status" value="1"/>
</dbReference>
<feature type="transmembrane region" description="Helical" evidence="5">
    <location>
        <begin position="310"/>
        <end position="328"/>
    </location>
</feature>
<keyword evidence="4 5" id="KW-0472">Membrane</keyword>
<evidence type="ECO:0000256" key="3">
    <source>
        <dbReference type="ARBA" id="ARBA00022989"/>
    </source>
</evidence>
<accession>A0A1B2JFM1</accession>
<dbReference type="PANTHER" id="PTHR10783:SF46">
    <property type="entry name" value="PROTEIN ERD1 HOMOLOG 2"/>
    <property type="match status" value="1"/>
</dbReference>
<keyword evidence="3 5" id="KW-1133">Transmembrane helix</keyword>
<dbReference type="GO" id="GO:0005737">
    <property type="term" value="C:cytoplasm"/>
    <property type="evidence" value="ECO:0007669"/>
    <property type="project" value="TreeGrafter"/>
</dbReference>
<feature type="domain" description="EXS" evidence="6">
    <location>
        <begin position="190"/>
        <end position="388"/>
    </location>
</feature>
<proteinExistence type="predicted"/>
<evidence type="ECO:0000256" key="1">
    <source>
        <dbReference type="ARBA" id="ARBA00004141"/>
    </source>
</evidence>
<evidence type="ECO:0000313" key="7">
    <source>
        <dbReference type="EMBL" id="ANZ76837.1"/>
    </source>
</evidence>
<dbReference type="OrthoDB" id="2159384at2759"/>
<dbReference type="GO" id="GO:0016020">
    <property type="term" value="C:membrane"/>
    <property type="evidence" value="ECO:0007669"/>
    <property type="project" value="UniProtKB-SubCell"/>
</dbReference>